<dbReference type="GO" id="GO:0007399">
    <property type="term" value="P:nervous system development"/>
    <property type="evidence" value="ECO:0007669"/>
    <property type="project" value="UniProtKB-ARBA"/>
</dbReference>
<accession>A0A484BYR8</accession>
<dbReference type="SUPFAM" id="SSF81296">
    <property type="entry name" value="E set domains"/>
    <property type="match status" value="1"/>
</dbReference>
<gene>
    <name evidence="5" type="ORF">EPR50_G00241070</name>
</gene>
<feature type="active site" evidence="2">
    <location>
        <position position="317"/>
    </location>
</feature>
<dbReference type="PIRSF" id="PIRSF000459">
    <property type="entry name" value="TGM_EBP42"/>
    <property type="match status" value="1"/>
</dbReference>
<dbReference type="SUPFAM" id="SSF49309">
    <property type="entry name" value="Transglutaminase, two C-terminal domains"/>
    <property type="match status" value="2"/>
</dbReference>
<evidence type="ECO:0000256" key="3">
    <source>
        <dbReference type="SAM" id="MobiDB-lite"/>
    </source>
</evidence>
<dbReference type="InterPro" id="IPR014756">
    <property type="entry name" value="Ig_E-set"/>
</dbReference>
<dbReference type="STRING" id="8167.A0A484BYR8"/>
<protein>
    <recommendedName>
        <fullName evidence="4">Transglutaminase-like domain-containing protein</fullName>
    </recommendedName>
</protein>
<comment type="caution">
    <text evidence="5">The sequence shown here is derived from an EMBL/GenBank/DDBJ whole genome shotgun (WGS) entry which is preliminary data.</text>
</comment>
<evidence type="ECO:0000256" key="2">
    <source>
        <dbReference type="PIRSR" id="PIRSR000459-1"/>
    </source>
</evidence>
<feature type="active site" evidence="2">
    <location>
        <position position="376"/>
    </location>
</feature>
<keyword evidence="6" id="KW-1185">Reference proteome</keyword>
<dbReference type="Gene3D" id="3.90.260.10">
    <property type="entry name" value="Transglutaminase-like"/>
    <property type="match status" value="1"/>
</dbReference>
<dbReference type="GO" id="GO:0072378">
    <property type="term" value="P:blood coagulation, fibrin clot formation"/>
    <property type="evidence" value="ECO:0007669"/>
    <property type="project" value="TreeGrafter"/>
</dbReference>
<dbReference type="InterPro" id="IPR036238">
    <property type="entry name" value="Transglutaminase_C_sf"/>
</dbReference>
<dbReference type="Pfam" id="PF01841">
    <property type="entry name" value="Transglut_core"/>
    <property type="match status" value="1"/>
</dbReference>
<dbReference type="InterPro" id="IPR050779">
    <property type="entry name" value="Transglutaminase"/>
</dbReference>
<organism evidence="5 6">
    <name type="scientific">Perca flavescens</name>
    <name type="common">American yellow perch</name>
    <name type="synonym">Morone flavescens</name>
    <dbReference type="NCBI Taxonomy" id="8167"/>
    <lineage>
        <taxon>Eukaryota</taxon>
        <taxon>Metazoa</taxon>
        <taxon>Chordata</taxon>
        <taxon>Craniata</taxon>
        <taxon>Vertebrata</taxon>
        <taxon>Euteleostomi</taxon>
        <taxon>Actinopterygii</taxon>
        <taxon>Neopterygii</taxon>
        <taxon>Teleostei</taxon>
        <taxon>Neoteleostei</taxon>
        <taxon>Acanthomorphata</taxon>
        <taxon>Eupercaria</taxon>
        <taxon>Perciformes</taxon>
        <taxon>Percoidei</taxon>
        <taxon>Percidae</taxon>
        <taxon>Percinae</taxon>
        <taxon>Perca</taxon>
    </lineage>
</organism>
<dbReference type="PANTHER" id="PTHR11590:SF42">
    <property type="entry name" value="COAGULATION FACTOR XIII A CHAIN"/>
    <property type="match status" value="1"/>
</dbReference>
<dbReference type="InterPro" id="IPR038765">
    <property type="entry name" value="Papain-like_cys_pep_sf"/>
</dbReference>
<dbReference type="GO" id="GO:0003810">
    <property type="term" value="F:protein-glutamine gamma-glutamyltransferase activity"/>
    <property type="evidence" value="ECO:0007669"/>
    <property type="project" value="InterPro"/>
</dbReference>
<dbReference type="InterPro" id="IPR001102">
    <property type="entry name" value="Transglutaminase_N"/>
</dbReference>
<name>A0A484BYR8_PERFV</name>
<feature type="active site" evidence="2">
    <location>
        <position position="399"/>
    </location>
</feature>
<evidence type="ECO:0000256" key="1">
    <source>
        <dbReference type="ARBA" id="ARBA00005968"/>
    </source>
</evidence>
<feature type="domain" description="Transglutaminase-like" evidence="4">
    <location>
        <begin position="309"/>
        <end position="402"/>
    </location>
</feature>
<sequence length="736" mass="81391">MSLSKGKSHHHKGRYNGKVSTSNLGHSGEDFPEFEPFPDAPTPRAPADDGTYLSVQMVDMCQQLNEPQHKTASYNTPNLVVRRGQEFLVRVTFNRPLAQSDDFQLEFLIGENPSASRGSLMVVTFNSRLGGPWSGRIVGRQGVTVTLGITPTPNAIVGKFRTYVAIVAGTGMQRTKRNAASDLYVLFNAWCKDDAVFLANEAERNEYVLNDHGVMYQGVIEDMATCDWVYGQFERGVLDACIYILDASQMPIWDRGKIMKMLRMGSAMINSKDDNGVCVGNWSDDYSMGRSPLSWTGSVQILLQYANTGVPVCYAQCWVFAGVFNTFLRALGIPARPITNIASGHDSNGNLKIEFIRLPDGSPDDSNTTDTIWNYHCWNEVFIRRDDLPPGLGGWQALDATPQETSDGFNRCGPASIIGIKEGLLCHPFDSGFVFAEVNSDVIFYKQDRYGTLTPYWVNKDYIGKAVYTKSLDSNSPNNITQNYKYTQGSEEDNRTKDRADAYSMEMDQSELPDTTLSISINARQVNLSQDVNLQVDFHNPSDVPKTIQANLAGSVIFYTGVKASQLINHNFTIPVPANQMKSEMVKITADEYMPYLGTQRCLQFVVTGQTEDESVSALKVLNLQIPTLTVTLSGSPQVQQDMFANVTFTNPFNFALKACRLAMEGAGLMSEKTRFYGVIEPQASISCTESFNPRLDGKRCIVAVMDCSNLCEVTSTPSSIILPAVECTNNHSSTV</sequence>
<dbReference type="InterPro" id="IPR013783">
    <property type="entry name" value="Ig-like_fold"/>
</dbReference>
<dbReference type="InterPro" id="IPR008958">
    <property type="entry name" value="Transglutaminase_C"/>
</dbReference>
<dbReference type="Pfam" id="PF00868">
    <property type="entry name" value="Transglut_N"/>
    <property type="match status" value="1"/>
</dbReference>
<dbReference type="PANTHER" id="PTHR11590">
    <property type="entry name" value="PROTEIN-GLUTAMINE GAMMA-GLUTAMYLTRANSFERASE"/>
    <property type="match status" value="1"/>
</dbReference>
<reference evidence="5 6" key="1">
    <citation type="submission" date="2019-01" db="EMBL/GenBank/DDBJ databases">
        <title>A chromosome-scale genome assembly of the yellow perch, Perca flavescens.</title>
        <authorList>
            <person name="Feron R."/>
            <person name="Morvezen R."/>
            <person name="Bestin A."/>
            <person name="Haffray P."/>
            <person name="Klopp C."/>
            <person name="Zahm M."/>
            <person name="Cabau C."/>
            <person name="Roques C."/>
            <person name="Donnadieu C."/>
            <person name="Bouchez O."/>
            <person name="Christie M."/>
            <person name="Larson W."/>
            <person name="Guiguen Y."/>
        </authorList>
    </citation>
    <scope>NUCLEOTIDE SEQUENCE [LARGE SCALE GENOMIC DNA]</scope>
    <source>
        <strain evidence="5">YP-PL-M2</strain>
        <tissue evidence="5">Blood</tissue>
    </source>
</reference>
<dbReference type="InterPro" id="IPR023608">
    <property type="entry name" value="Transglutaminase_animal"/>
</dbReference>
<comment type="similarity">
    <text evidence="1">Belongs to the transglutaminase superfamily. Transglutaminase family.</text>
</comment>
<feature type="region of interest" description="Disordered" evidence="3">
    <location>
        <begin position="1"/>
        <end position="45"/>
    </location>
</feature>
<evidence type="ECO:0000313" key="6">
    <source>
        <dbReference type="Proteomes" id="UP000295070"/>
    </source>
</evidence>
<dbReference type="SUPFAM" id="SSF54001">
    <property type="entry name" value="Cysteine proteinases"/>
    <property type="match status" value="1"/>
</dbReference>
<dbReference type="InterPro" id="IPR002931">
    <property type="entry name" value="Transglutaminase-like"/>
</dbReference>
<dbReference type="Gene3D" id="2.60.40.10">
    <property type="entry name" value="Immunoglobulins"/>
    <property type="match status" value="3"/>
</dbReference>
<evidence type="ECO:0000259" key="4">
    <source>
        <dbReference type="SMART" id="SM00460"/>
    </source>
</evidence>
<dbReference type="FunFam" id="3.90.260.10:FF:000002">
    <property type="entry name" value="Erythrocyte membrane protein band 4.2"/>
    <property type="match status" value="1"/>
</dbReference>
<dbReference type="InterPro" id="IPR036985">
    <property type="entry name" value="Transglutaminase-like_sf"/>
</dbReference>
<dbReference type="Proteomes" id="UP000295070">
    <property type="component" value="Chromosome 24"/>
</dbReference>
<dbReference type="SMART" id="SM00460">
    <property type="entry name" value="TGc"/>
    <property type="match status" value="1"/>
</dbReference>
<evidence type="ECO:0000313" key="5">
    <source>
        <dbReference type="EMBL" id="TDG96379.1"/>
    </source>
</evidence>
<proteinExistence type="inferred from homology"/>
<feature type="compositionally biased region" description="Basic residues" evidence="3">
    <location>
        <begin position="1"/>
        <end position="15"/>
    </location>
</feature>
<dbReference type="EMBL" id="SCKG01000024">
    <property type="protein sequence ID" value="TDG96379.1"/>
    <property type="molecule type" value="Genomic_DNA"/>
</dbReference>
<dbReference type="Pfam" id="PF00927">
    <property type="entry name" value="Transglut_C"/>
    <property type="match status" value="2"/>
</dbReference>
<dbReference type="AlphaFoldDB" id="A0A484BYR8"/>